<evidence type="ECO:0000313" key="2">
    <source>
        <dbReference type="Proteomes" id="UP000095597"/>
    </source>
</evidence>
<accession>A0A173RBH1</accession>
<evidence type="ECO:0000313" key="1">
    <source>
        <dbReference type="EMBL" id="CUM75344.1"/>
    </source>
</evidence>
<dbReference type="OrthoDB" id="2007883at2"/>
<name>A0A173RBH1_9FIRM</name>
<dbReference type="AlphaFoldDB" id="A0A173RBH1"/>
<reference evidence="1 2" key="1">
    <citation type="submission" date="2015-09" db="EMBL/GenBank/DDBJ databases">
        <authorList>
            <consortium name="Pathogen Informatics"/>
        </authorList>
    </citation>
    <scope>NUCLEOTIDE SEQUENCE [LARGE SCALE GENOMIC DNA]</scope>
    <source>
        <strain evidence="1 2">2789STDY5834961</strain>
    </source>
</reference>
<proteinExistence type="predicted"/>
<dbReference type="EMBL" id="CYXO01000002">
    <property type="protein sequence ID" value="CUM75344.1"/>
    <property type="molecule type" value="Genomic_DNA"/>
</dbReference>
<dbReference type="RefSeq" id="WP_055213394.1">
    <property type="nucleotide sequence ID" value="NZ_CYXO01000002.1"/>
</dbReference>
<gene>
    <name evidence="1" type="ORF">ERS852573_00364</name>
</gene>
<organism evidence="1 2">
    <name type="scientific">Dorea longicatena</name>
    <dbReference type="NCBI Taxonomy" id="88431"/>
    <lineage>
        <taxon>Bacteria</taxon>
        <taxon>Bacillati</taxon>
        <taxon>Bacillota</taxon>
        <taxon>Clostridia</taxon>
        <taxon>Lachnospirales</taxon>
        <taxon>Lachnospiraceae</taxon>
        <taxon>Dorea</taxon>
    </lineage>
</organism>
<protein>
    <submittedName>
        <fullName evidence="1">Uncharacterized protein</fullName>
    </submittedName>
</protein>
<sequence>MCELMFPKSTKKKKRKHHPAPIVDTVKGECFLCRLEGIRRQQYTEEHHVFYGGGLRRVSEENGFKAYLCPAHHKDGPRAVHNCRETRELLCRIFQAKYEETHTREEFERLIGRNYLERS</sequence>
<dbReference type="Proteomes" id="UP000095597">
    <property type="component" value="Unassembled WGS sequence"/>
</dbReference>